<evidence type="ECO:0000256" key="4">
    <source>
        <dbReference type="ARBA" id="ARBA00022427"/>
    </source>
</evidence>
<comment type="caution">
    <text evidence="12">The sequence shown here is derived from an EMBL/GenBank/DDBJ whole genome shotgun (WGS) entry which is preliminary data.</text>
</comment>
<evidence type="ECO:0000256" key="1">
    <source>
        <dbReference type="ARBA" id="ARBA00004435"/>
    </source>
</evidence>
<feature type="region of interest" description="Disordered" evidence="10">
    <location>
        <begin position="221"/>
        <end position="241"/>
    </location>
</feature>
<evidence type="ECO:0000256" key="11">
    <source>
        <dbReference type="SAM" id="Phobius"/>
    </source>
</evidence>
<gene>
    <name evidence="12" type="ORF">Z043_117263</name>
</gene>
<feature type="transmembrane region" description="Helical" evidence="11">
    <location>
        <begin position="414"/>
        <end position="437"/>
    </location>
</feature>
<feature type="transmembrane region" description="Helical" evidence="11">
    <location>
        <begin position="333"/>
        <end position="359"/>
    </location>
</feature>
<protein>
    <submittedName>
        <fullName evidence="12">Uncharacterized protein</fullName>
    </submittedName>
</protein>
<evidence type="ECO:0000256" key="9">
    <source>
        <dbReference type="ARBA" id="ARBA00023136"/>
    </source>
</evidence>
<dbReference type="PANTHER" id="PTHR12002">
    <property type="entry name" value="CLAUDIN"/>
    <property type="match status" value="1"/>
</dbReference>
<dbReference type="GO" id="GO:0005198">
    <property type="term" value="F:structural molecule activity"/>
    <property type="evidence" value="ECO:0007669"/>
    <property type="project" value="InterPro"/>
</dbReference>
<dbReference type="AlphaFoldDB" id="A0A0P7UR30"/>
<feature type="transmembrane region" description="Helical" evidence="11">
    <location>
        <begin position="35"/>
        <end position="57"/>
    </location>
</feature>
<name>A0A0P7UR30_SCLFO</name>
<dbReference type="Proteomes" id="UP000034805">
    <property type="component" value="Unassembled WGS sequence"/>
</dbReference>
<dbReference type="InterPro" id="IPR017974">
    <property type="entry name" value="Claudin_CS"/>
</dbReference>
<keyword evidence="4" id="KW-0796">Tight junction</keyword>
<feature type="transmembrane region" description="Helical" evidence="11">
    <location>
        <begin position="191"/>
        <end position="212"/>
    </location>
</feature>
<dbReference type="InterPro" id="IPR004031">
    <property type="entry name" value="PMP22/EMP/MP20/Claudin"/>
</dbReference>
<reference evidence="12 13" key="1">
    <citation type="submission" date="2015-08" db="EMBL/GenBank/DDBJ databases">
        <title>The genome of the Asian arowana (Scleropages formosus).</title>
        <authorList>
            <person name="Tan M.H."/>
            <person name="Gan H.M."/>
            <person name="Croft L.J."/>
            <person name="Austin C.M."/>
        </authorList>
    </citation>
    <scope>NUCLEOTIDE SEQUENCE [LARGE SCALE GENOMIC DNA]</scope>
    <source>
        <strain evidence="12">Aro1</strain>
    </source>
</reference>
<evidence type="ECO:0000256" key="8">
    <source>
        <dbReference type="ARBA" id="ARBA00022989"/>
    </source>
</evidence>
<feature type="compositionally biased region" description="Low complexity" evidence="10">
    <location>
        <begin position="221"/>
        <end position="231"/>
    </location>
</feature>
<organism evidence="12 13">
    <name type="scientific">Scleropages formosus</name>
    <name type="common">Asian bonytongue</name>
    <name type="synonym">Osteoglossum formosum</name>
    <dbReference type="NCBI Taxonomy" id="113540"/>
    <lineage>
        <taxon>Eukaryota</taxon>
        <taxon>Metazoa</taxon>
        <taxon>Chordata</taxon>
        <taxon>Craniata</taxon>
        <taxon>Vertebrata</taxon>
        <taxon>Euteleostomi</taxon>
        <taxon>Actinopterygii</taxon>
        <taxon>Neopterygii</taxon>
        <taxon>Teleostei</taxon>
        <taxon>Osteoglossocephala</taxon>
        <taxon>Osteoglossomorpha</taxon>
        <taxon>Osteoglossiformes</taxon>
        <taxon>Osteoglossidae</taxon>
        <taxon>Scleropages</taxon>
    </lineage>
</organism>
<keyword evidence="9 11" id="KW-0472">Membrane</keyword>
<dbReference type="InterPro" id="IPR006187">
    <property type="entry name" value="Claudin"/>
</dbReference>
<feature type="transmembrane region" description="Helical" evidence="11">
    <location>
        <begin position="146"/>
        <end position="171"/>
    </location>
</feature>
<feature type="transmembrane region" description="Helical" evidence="11">
    <location>
        <begin position="371"/>
        <end position="394"/>
    </location>
</feature>
<sequence>MIKQHKHVKGGTCEESSCRTSAEETDKMASFALEILGVTLSVLGWVAAIVACALPMWKVTAFIGPNIVTAQVSWEGIWMSCAVQSTGHMQCKVYDSLLALPQDLQAARALTVISILLGFVGLLVAITGAKYTNCVEDEEAKGRVTVISGVVLLVAALMMLVPVSWAAHVIIVDFYSPFVVEANKRELGASLFLGWSAACLLFLGGSILCCSCPSQSRAVSRPPSSCTSPTRNYSPPAAGNGQIQACAEKPRRREVMSAGLEIVGIALGVIGWIIALVACALPMWRVTAFIGANIVTAQVIWEGLWMNCVMQSTGQMQCKIYDSMLALPQDLQAARALTVISIIISVLAVLISIVGAKCTNCIEDEASKAKVMIVAGILFIISGIMQLIPASWSANTIIQDFYNPLLTDAQRREIGASLYIAWAAAALMVFGGAMLCCSCPPREQKYNPSRMAYSAPRSVARSGYDKKDYV</sequence>
<dbReference type="Gene3D" id="1.20.140.150">
    <property type="match status" value="2"/>
</dbReference>
<dbReference type="EMBL" id="JARO02007074">
    <property type="protein sequence ID" value="KPP64398.1"/>
    <property type="molecule type" value="Genomic_DNA"/>
</dbReference>
<evidence type="ECO:0000256" key="6">
    <source>
        <dbReference type="ARBA" id="ARBA00022692"/>
    </source>
</evidence>
<comment type="subcellular location">
    <subcellularLocation>
        <location evidence="1">Cell junction</location>
        <location evidence="1">Tight junction</location>
    </subcellularLocation>
    <subcellularLocation>
        <location evidence="2">Cell membrane</location>
        <topology evidence="2">Multi-pass membrane protein</topology>
    </subcellularLocation>
</comment>
<evidence type="ECO:0000256" key="2">
    <source>
        <dbReference type="ARBA" id="ARBA00004651"/>
    </source>
</evidence>
<keyword evidence="7" id="KW-0965">Cell junction</keyword>
<comment type="similarity">
    <text evidence="3">Belongs to the claudin family.</text>
</comment>
<dbReference type="Pfam" id="PF00822">
    <property type="entry name" value="PMP22_Claudin"/>
    <property type="match status" value="2"/>
</dbReference>
<feature type="transmembrane region" description="Helical" evidence="11">
    <location>
        <begin position="106"/>
        <end position="126"/>
    </location>
</feature>
<dbReference type="GO" id="GO:0005923">
    <property type="term" value="C:bicellular tight junction"/>
    <property type="evidence" value="ECO:0007669"/>
    <property type="project" value="UniProtKB-SubCell"/>
</dbReference>
<evidence type="ECO:0000256" key="10">
    <source>
        <dbReference type="SAM" id="MobiDB-lite"/>
    </source>
</evidence>
<dbReference type="PRINTS" id="PR01077">
    <property type="entry name" value="CLAUDIN"/>
</dbReference>
<dbReference type="GO" id="GO:0005886">
    <property type="term" value="C:plasma membrane"/>
    <property type="evidence" value="ECO:0007669"/>
    <property type="project" value="UniProtKB-SubCell"/>
</dbReference>
<evidence type="ECO:0000313" key="12">
    <source>
        <dbReference type="EMBL" id="KPP64398.1"/>
    </source>
</evidence>
<keyword evidence="8 11" id="KW-1133">Transmembrane helix</keyword>
<evidence type="ECO:0000256" key="7">
    <source>
        <dbReference type="ARBA" id="ARBA00022949"/>
    </source>
</evidence>
<keyword evidence="6 11" id="KW-0812">Transmembrane</keyword>
<evidence type="ECO:0000313" key="13">
    <source>
        <dbReference type="Proteomes" id="UP000034805"/>
    </source>
</evidence>
<evidence type="ECO:0000256" key="5">
    <source>
        <dbReference type="ARBA" id="ARBA00022475"/>
    </source>
</evidence>
<keyword evidence="5" id="KW-1003">Cell membrane</keyword>
<feature type="transmembrane region" description="Helical" evidence="11">
    <location>
        <begin position="258"/>
        <end position="284"/>
    </location>
</feature>
<dbReference type="FunFam" id="1.20.140.150:FF:000001">
    <property type="entry name" value="Claudin"/>
    <property type="match status" value="2"/>
</dbReference>
<evidence type="ECO:0000256" key="3">
    <source>
        <dbReference type="ARBA" id="ARBA00008295"/>
    </source>
</evidence>
<proteinExistence type="inferred from homology"/>
<dbReference type="PROSITE" id="PS01346">
    <property type="entry name" value="CLAUDIN"/>
    <property type="match status" value="1"/>
</dbReference>
<accession>A0A0P7UR30</accession>